<sequence>MADSKTLFITGASSGIGAQTARQAVAAGWNVGLFARSEDKITKLAKELGHAALVLPGDVADRDVQAAALDALADKFGGIDAVFANAGTGVQTAGTQNGNPEEWHEMIHANVMGVLYTAHAALPHLRRTKGHYVVTGSAAGRRHIKGSIYGATKWFVHGFAGNLAEEMTEWGGRCTVISPGMVDTEFFDEADPTRLHPSDVADAVMHALSAPGRADVREIHLMPNRNAG</sequence>
<dbReference type="PANTHER" id="PTHR44196">
    <property type="entry name" value="DEHYDROGENASE/REDUCTASE SDR FAMILY MEMBER 7B"/>
    <property type="match status" value="1"/>
</dbReference>
<evidence type="ECO:0000313" key="3">
    <source>
        <dbReference type="EMBL" id="SDY77364.1"/>
    </source>
</evidence>
<evidence type="ECO:0000256" key="2">
    <source>
        <dbReference type="ARBA" id="ARBA00023002"/>
    </source>
</evidence>
<dbReference type="Pfam" id="PF00106">
    <property type="entry name" value="adh_short"/>
    <property type="match status" value="1"/>
</dbReference>
<proteinExistence type="inferred from homology"/>
<dbReference type="Gene3D" id="3.40.50.720">
    <property type="entry name" value="NAD(P)-binding Rossmann-like Domain"/>
    <property type="match status" value="1"/>
</dbReference>
<evidence type="ECO:0000256" key="1">
    <source>
        <dbReference type="ARBA" id="ARBA00006484"/>
    </source>
</evidence>
<accession>A0A1H3MLT2</accession>
<evidence type="ECO:0000313" key="4">
    <source>
        <dbReference type="Proteomes" id="UP000198914"/>
    </source>
</evidence>
<name>A0A1H3MLT2_9RHOB</name>
<dbReference type="InterPro" id="IPR036291">
    <property type="entry name" value="NAD(P)-bd_dom_sf"/>
</dbReference>
<keyword evidence="4" id="KW-1185">Reference proteome</keyword>
<protein>
    <submittedName>
        <fullName evidence="3">NADP-dependent 3-hydroxy acid dehydrogenase YdfG</fullName>
    </submittedName>
</protein>
<dbReference type="GO" id="GO:0016020">
    <property type="term" value="C:membrane"/>
    <property type="evidence" value="ECO:0007669"/>
    <property type="project" value="TreeGrafter"/>
</dbReference>
<dbReference type="GO" id="GO:0016491">
    <property type="term" value="F:oxidoreductase activity"/>
    <property type="evidence" value="ECO:0007669"/>
    <property type="project" value="UniProtKB-KW"/>
</dbReference>
<keyword evidence="2" id="KW-0560">Oxidoreductase</keyword>
<dbReference type="PANTHER" id="PTHR44196:SF1">
    <property type="entry name" value="DEHYDROGENASE_REDUCTASE SDR FAMILY MEMBER 7B"/>
    <property type="match status" value="1"/>
</dbReference>
<dbReference type="SUPFAM" id="SSF51735">
    <property type="entry name" value="NAD(P)-binding Rossmann-fold domains"/>
    <property type="match status" value="1"/>
</dbReference>
<gene>
    <name evidence="3" type="ORF">SAMN05444004_103102</name>
</gene>
<dbReference type="Proteomes" id="UP000198914">
    <property type="component" value="Unassembled WGS sequence"/>
</dbReference>
<organism evidence="3 4">
    <name type="scientific">Jannaschia faecimaris</name>
    <dbReference type="NCBI Taxonomy" id="1244108"/>
    <lineage>
        <taxon>Bacteria</taxon>
        <taxon>Pseudomonadati</taxon>
        <taxon>Pseudomonadota</taxon>
        <taxon>Alphaproteobacteria</taxon>
        <taxon>Rhodobacterales</taxon>
        <taxon>Roseobacteraceae</taxon>
        <taxon>Jannaschia</taxon>
    </lineage>
</organism>
<dbReference type="OrthoDB" id="9810935at2"/>
<reference evidence="4" key="1">
    <citation type="submission" date="2016-10" db="EMBL/GenBank/DDBJ databases">
        <authorList>
            <person name="Varghese N."/>
            <person name="Submissions S."/>
        </authorList>
    </citation>
    <scope>NUCLEOTIDE SEQUENCE [LARGE SCALE GENOMIC DNA]</scope>
    <source>
        <strain evidence="4">DSM 100420</strain>
    </source>
</reference>
<dbReference type="InterPro" id="IPR002347">
    <property type="entry name" value="SDR_fam"/>
</dbReference>
<comment type="similarity">
    <text evidence="1">Belongs to the short-chain dehydrogenases/reductases (SDR) family.</text>
</comment>
<dbReference type="PRINTS" id="PR00081">
    <property type="entry name" value="GDHRDH"/>
</dbReference>
<dbReference type="AlphaFoldDB" id="A0A1H3MLT2"/>
<dbReference type="RefSeq" id="WP_092643312.1">
    <property type="nucleotide sequence ID" value="NZ_FNPX01000003.1"/>
</dbReference>
<dbReference type="EMBL" id="FNPX01000003">
    <property type="protein sequence ID" value="SDY77364.1"/>
    <property type="molecule type" value="Genomic_DNA"/>
</dbReference>
<dbReference type="STRING" id="1244108.SAMN05444004_103102"/>